<comment type="similarity">
    <text evidence="2 9">Belongs to the intercrine beta (chemokine CC) family.</text>
</comment>
<dbReference type="FunFam" id="2.40.50.40:FF:000012">
    <property type="entry name" value="C-C motif chemokine"/>
    <property type="match status" value="1"/>
</dbReference>
<dbReference type="InterPro" id="IPR000827">
    <property type="entry name" value="Chemokine_CC_CS"/>
</dbReference>
<proteinExistence type="evidence at transcript level"/>
<protein>
    <recommendedName>
        <fullName evidence="9">C-C motif chemokine</fullName>
    </recommendedName>
</protein>
<dbReference type="SUPFAM" id="SSF54117">
    <property type="entry name" value="Interleukin 8-like chemokines"/>
    <property type="match status" value="1"/>
</dbReference>
<dbReference type="InterPro" id="IPR036048">
    <property type="entry name" value="Interleukin_8-like_sf"/>
</dbReference>
<dbReference type="InterPro" id="IPR039809">
    <property type="entry name" value="Chemokine_b/g/d"/>
</dbReference>
<evidence type="ECO:0000259" key="10">
    <source>
        <dbReference type="SMART" id="SM00199"/>
    </source>
</evidence>
<evidence type="ECO:0000256" key="7">
    <source>
        <dbReference type="ARBA" id="ARBA00023157"/>
    </source>
</evidence>
<keyword evidence="5 9" id="KW-0964">Secreted</keyword>
<dbReference type="GO" id="GO:0008009">
    <property type="term" value="F:chemokine activity"/>
    <property type="evidence" value="ECO:0007669"/>
    <property type="project" value="InterPro"/>
</dbReference>
<dbReference type="Gene3D" id="2.40.50.40">
    <property type="match status" value="1"/>
</dbReference>
<feature type="signal peptide" evidence="9">
    <location>
        <begin position="1"/>
        <end position="23"/>
    </location>
</feature>
<accession>A0A0M3N0B0</accession>
<evidence type="ECO:0000256" key="8">
    <source>
        <dbReference type="ARBA" id="ARBA00023198"/>
    </source>
</evidence>
<keyword evidence="8" id="KW-0395">Inflammatory response</keyword>
<dbReference type="PROSITE" id="PS00472">
    <property type="entry name" value="SMALL_CYTOKINES_CC"/>
    <property type="match status" value="1"/>
</dbReference>
<keyword evidence="6 9" id="KW-0732">Signal</keyword>
<keyword evidence="7" id="KW-1015">Disulfide bond</keyword>
<dbReference type="GO" id="GO:0005615">
    <property type="term" value="C:extracellular space"/>
    <property type="evidence" value="ECO:0007669"/>
    <property type="project" value="UniProtKB-KW"/>
</dbReference>
<evidence type="ECO:0000256" key="4">
    <source>
        <dbReference type="ARBA" id="ARBA00022514"/>
    </source>
</evidence>
<keyword evidence="4 9" id="KW-0202">Cytokine</keyword>
<dbReference type="EMBL" id="KP297832">
    <property type="protein sequence ID" value="AKL90501.1"/>
    <property type="molecule type" value="mRNA"/>
</dbReference>
<name>A0A0M3N0B0_PRODO</name>
<dbReference type="PANTHER" id="PTHR12015">
    <property type="entry name" value="SMALL INDUCIBLE CYTOKINE A"/>
    <property type="match status" value="1"/>
</dbReference>
<evidence type="ECO:0000256" key="3">
    <source>
        <dbReference type="ARBA" id="ARBA00022500"/>
    </source>
</evidence>
<evidence type="ECO:0000256" key="9">
    <source>
        <dbReference type="RuleBase" id="RU361150"/>
    </source>
</evidence>
<evidence type="ECO:0000256" key="6">
    <source>
        <dbReference type="ARBA" id="ARBA00022729"/>
    </source>
</evidence>
<evidence type="ECO:0000256" key="1">
    <source>
        <dbReference type="ARBA" id="ARBA00004613"/>
    </source>
</evidence>
<feature type="chain" id="PRO_5005731962" description="C-C motif chemokine" evidence="9">
    <location>
        <begin position="24"/>
        <end position="125"/>
    </location>
</feature>
<dbReference type="Pfam" id="PF00048">
    <property type="entry name" value="IL8"/>
    <property type="match status" value="1"/>
</dbReference>
<evidence type="ECO:0000256" key="5">
    <source>
        <dbReference type="ARBA" id="ARBA00022525"/>
    </source>
</evidence>
<sequence>MSLKTVSLVIFISILLLWTHCQAAGTGNIAVDCCLDVSQAKIPVHIIKDFHLQTTDNGCQIPAVVFITKKNRQLCAPDKSSWVLELMRKVKRNCQKQKKPCQALKNRHNNRHWQHFRKGNVAKVL</sequence>
<reference evidence="11" key="1">
    <citation type="journal article" date="2015" name="Curr. Biol.">
        <title>African Lungfish Reveal the Evolutionary Origins of Organized Mucosal Lymphoid Tissue in Vertebrates.</title>
        <authorList>
            <person name="Tacchi L."/>
            <person name="Larragoite E.T."/>
            <person name="Munoz P."/>
            <person name="Amemiya C.T."/>
            <person name="Salinas I."/>
        </authorList>
    </citation>
    <scope>NUCLEOTIDE SEQUENCE</scope>
</reference>
<dbReference type="SMART" id="SM00199">
    <property type="entry name" value="SCY"/>
    <property type="match status" value="1"/>
</dbReference>
<evidence type="ECO:0000256" key="2">
    <source>
        <dbReference type="ARBA" id="ARBA00010868"/>
    </source>
</evidence>
<dbReference type="InterPro" id="IPR001811">
    <property type="entry name" value="Chemokine_IL8-like_dom"/>
</dbReference>
<dbReference type="AlphaFoldDB" id="A0A0M3N0B0"/>
<dbReference type="GO" id="GO:0006955">
    <property type="term" value="P:immune response"/>
    <property type="evidence" value="ECO:0007669"/>
    <property type="project" value="InterPro"/>
</dbReference>
<comment type="subcellular location">
    <subcellularLocation>
        <location evidence="1 9">Secreted</location>
    </subcellularLocation>
</comment>
<evidence type="ECO:0000313" key="11">
    <source>
        <dbReference type="EMBL" id="AKL90501.1"/>
    </source>
</evidence>
<keyword evidence="3 9" id="KW-0145">Chemotaxis</keyword>
<dbReference type="PANTHER" id="PTHR12015:SF108">
    <property type="entry name" value="C-C MOTIF CHEMOKINE 20"/>
    <property type="match status" value="1"/>
</dbReference>
<dbReference type="GO" id="GO:0006954">
    <property type="term" value="P:inflammatory response"/>
    <property type="evidence" value="ECO:0007669"/>
    <property type="project" value="UniProtKB-KW"/>
</dbReference>
<feature type="domain" description="Chemokine interleukin-8-like" evidence="10">
    <location>
        <begin position="30"/>
        <end position="90"/>
    </location>
</feature>
<organism evidence="11">
    <name type="scientific">Protopterus dolloi</name>
    <name type="common">Slender lungfish</name>
    <dbReference type="NCBI Taxonomy" id="27779"/>
    <lineage>
        <taxon>Eukaryota</taxon>
        <taxon>Metazoa</taxon>
        <taxon>Chordata</taxon>
        <taxon>Craniata</taxon>
        <taxon>Vertebrata</taxon>
        <taxon>Euteleostomi</taxon>
        <taxon>Dipnomorpha</taxon>
        <taxon>Ceratodontiformes</taxon>
        <taxon>Lepidosirenoidei</taxon>
        <taxon>Protopteridae</taxon>
        <taxon>Protopterus</taxon>
    </lineage>
</organism>